<proteinExistence type="inferred from homology"/>
<accession>A0A8D7B0J7</accession>
<protein>
    <submittedName>
        <fullName evidence="2">(wild Malaysian banana) hypothetical protein</fullName>
    </submittedName>
</protein>
<dbReference type="CDD" id="cd01837">
    <property type="entry name" value="SGNH_plant_lipase_like"/>
    <property type="match status" value="1"/>
</dbReference>
<comment type="similarity">
    <text evidence="1">Belongs to the 'GDSL' lipolytic enzyme family.</text>
</comment>
<dbReference type="PANTHER" id="PTHR45642">
    <property type="entry name" value="GDSL ESTERASE/LIPASE EXL3"/>
    <property type="match status" value="1"/>
</dbReference>
<evidence type="ECO:0000256" key="1">
    <source>
        <dbReference type="ARBA" id="ARBA00008668"/>
    </source>
</evidence>
<reference evidence="2" key="1">
    <citation type="submission" date="2021-03" db="EMBL/GenBank/DDBJ databases">
        <authorList>
            <consortium name="Genoscope - CEA"/>
            <person name="William W."/>
        </authorList>
    </citation>
    <scope>NUCLEOTIDE SEQUENCE</scope>
    <source>
        <strain evidence="2">Doubled-haploid Pahang</strain>
    </source>
</reference>
<dbReference type="Pfam" id="PF00657">
    <property type="entry name" value="Lipase_GDSL"/>
    <property type="match status" value="1"/>
</dbReference>
<dbReference type="InterPro" id="IPR036514">
    <property type="entry name" value="SGNH_hydro_sf"/>
</dbReference>
<dbReference type="Gene3D" id="3.40.50.1110">
    <property type="entry name" value="SGNH hydrolase"/>
    <property type="match status" value="1"/>
</dbReference>
<dbReference type="InterPro" id="IPR050592">
    <property type="entry name" value="GDSL_lipolytic_enzyme"/>
</dbReference>
<organism evidence="2">
    <name type="scientific">Musa acuminata subsp. malaccensis</name>
    <name type="common">Wild banana</name>
    <name type="synonym">Musa malaccensis</name>
    <dbReference type="NCBI Taxonomy" id="214687"/>
    <lineage>
        <taxon>Eukaryota</taxon>
        <taxon>Viridiplantae</taxon>
        <taxon>Streptophyta</taxon>
        <taxon>Embryophyta</taxon>
        <taxon>Tracheophyta</taxon>
        <taxon>Spermatophyta</taxon>
        <taxon>Magnoliopsida</taxon>
        <taxon>Liliopsida</taxon>
        <taxon>Zingiberales</taxon>
        <taxon>Musaceae</taxon>
        <taxon>Musa</taxon>
    </lineage>
</organism>
<dbReference type="SUPFAM" id="SSF52266">
    <property type="entry name" value="SGNH hydrolase"/>
    <property type="match status" value="1"/>
</dbReference>
<dbReference type="EMBL" id="HG996466">
    <property type="protein sequence ID" value="CAG1859984.1"/>
    <property type="molecule type" value="Genomic_DNA"/>
</dbReference>
<dbReference type="AlphaFoldDB" id="A0A8D7B0J7"/>
<feature type="non-terminal residue" evidence="2">
    <location>
        <position position="1"/>
    </location>
</feature>
<evidence type="ECO:0000313" key="2">
    <source>
        <dbReference type="EMBL" id="CAG1859984.1"/>
    </source>
</evidence>
<dbReference type="PANTHER" id="PTHR45642:SF145">
    <property type="entry name" value="OS05G0468500 PROTEIN"/>
    <property type="match status" value="1"/>
</dbReference>
<sequence>ILSVIVSLARPLAAAGGLNITAVFAFGDSTLDTGNNNHLHTLFRADHVPYGRDLPNHRPSGRFSDGRLITDFLVSDLGLKKLLPPYSASNRLYLSEMATGVSFASGGSGLDDLTARLAQVMTMEQELRDFKEYSKRLRQAMGKQKADEIIRNALFVIGIGSNDWIMNYYLFPIRRHKYSKAAYSRILIGKLRSFVEELYSEGGRRFAISGLAPLGCLPIQITQAAMVPIYHTPQRRCVPGQNQDAVAYNSLLRASISNMSSSLLQARFLYVDAYNSLMHMIKNPKEYGFEVTTLGCCGRGTVEMGPLCNKLTTVCSSPSTFMFWDSVHPSETTYRHLAERLRRDVLSSL</sequence>
<dbReference type="GO" id="GO:0016788">
    <property type="term" value="F:hydrolase activity, acting on ester bonds"/>
    <property type="evidence" value="ECO:0007669"/>
    <property type="project" value="InterPro"/>
</dbReference>
<dbReference type="InterPro" id="IPR035669">
    <property type="entry name" value="SGNH_plant_lipase-like"/>
</dbReference>
<gene>
    <name evidence="2" type="ORF">GSMUA_302800.1</name>
</gene>
<dbReference type="InterPro" id="IPR001087">
    <property type="entry name" value="GDSL"/>
</dbReference>
<name>A0A8D7B0J7_MUSAM</name>